<organism evidence="2 3">
    <name type="scientific">Ephemeroptericola cinctiostellae</name>
    <dbReference type="NCBI Taxonomy" id="2268024"/>
    <lineage>
        <taxon>Bacteria</taxon>
        <taxon>Pseudomonadati</taxon>
        <taxon>Pseudomonadota</taxon>
        <taxon>Betaproteobacteria</taxon>
        <taxon>Burkholderiales</taxon>
        <taxon>Burkholderiaceae</taxon>
        <taxon>Ephemeroptericola</taxon>
    </lineage>
</organism>
<dbReference type="KEGG" id="hyf:DTO96_102191"/>
<dbReference type="Pfam" id="PF04233">
    <property type="entry name" value="Phage_Mu_F"/>
    <property type="match status" value="1"/>
</dbReference>
<sequence>MPNNHSASDRGVTFEPLKNQAAIDFLKKKLPEVTKHWDDWVAPSHAHSFTIAGAPSVDFVKDMQAALVGNIEQGLTIADFRKTFDAIVKKYGWSYKGERGWRTRVIYQTNMRSARMAAKWRTIQDNKDIAPFLEYLSVLDGRTTKNCKAWDNLILSVDDEFWSTLYPPNHWGCRATVRQLSAASLKREGKAVDSSPNVSTRDVLNPSTGEVYHNVPHGISPGWDYNVGQAWIAPDVSLGKKLARLPRELAGSAYQNQVSDGFLKSVDKSWRAFRSNVKSTHATNAIQFVGLGNHKVQAALTDKAETIMAKTAEINAKRAASPVNNLPQLKHPDLNPESLAMVAPDFKVDHLEGIHKAGSSSQWNAEWIDSLPSLLHDYQAVLYDTDAQALVYVTKAHKDGRYATAYVNINQSKKKMLVSNWVKSLNTKPLQTLNEPRFIILDGSLSIK</sequence>
<proteinExistence type="predicted"/>
<keyword evidence="3" id="KW-1185">Reference proteome</keyword>
<accession>A0A345DDJ9</accession>
<protein>
    <recommendedName>
        <fullName evidence="1">Phage head morphogenesis domain-containing protein</fullName>
    </recommendedName>
</protein>
<gene>
    <name evidence="2" type="ORF">DTO96_102191</name>
</gene>
<dbReference type="AlphaFoldDB" id="A0A345DDJ9"/>
<dbReference type="NCBIfam" id="TIGR01641">
    <property type="entry name" value="phageSPP1_gp7"/>
    <property type="match status" value="1"/>
</dbReference>
<evidence type="ECO:0000313" key="2">
    <source>
        <dbReference type="EMBL" id="AXF86437.1"/>
    </source>
</evidence>
<dbReference type="EMBL" id="CP031124">
    <property type="protein sequence ID" value="AXF86437.1"/>
    <property type="molecule type" value="Genomic_DNA"/>
</dbReference>
<evidence type="ECO:0000313" key="3">
    <source>
        <dbReference type="Proteomes" id="UP000252182"/>
    </source>
</evidence>
<reference evidence="3" key="1">
    <citation type="submission" date="2018-07" db="EMBL/GenBank/DDBJ databases">
        <authorList>
            <person name="Kim H."/>
        </authorList>
    </citation>
    <scope>NUCLEOTIDE SEQUENCE [LARGE SCALE GENOMIC DNA]</scope>
    <source>
        <strain evidence="3">F02</strain>
    </source>
</reference>
<dbReference type="InterPro" id="IPR006528">
    <property type="entry name" value="Phage_head_morphogenesis_dom"/>
</dbReference>
<dbReference type="Proteomes" id="UP000252182">
    <property type="component" value="Chromosome"/>
</dbReference>
<feature type="domain" description="Phage head morphogenesis" evidence="1">
    <location>
        <begin position="62"/>
        <end position="177"/>
    </location>
</feature>
<name>A0A345DDJ9_9BURK</name>
<evidence type="ECO:0000259" key="1">
    <source>
        <dbReference type="Pfam" id="PF04233"/>
    </source>
</evidence>